<reference evidence="1" key="1">
    <citation type="submission" date="2021-06" db="EMBL/GenBank/DDBJ databases">
        <authorList>
            <person name="Kallberg Y."/>
            <person name="Tangrot J."/>
            <person name="Rosling A."/>
        </authorList>
    </citation>
    <scope>NUCLEOTIDE SEQUENCE</scope>
    <source>
        <strain evidence="1">MA461A</strain>
    </source>
</reference>
<organism evidence="1 2">
    <name type="scientific">Racocetra persica</name>
    <dbReference type="NCBI Taxonomy" id="160502"/>
    <lineage>
        <taxon>Eukaryota</taxon>
        <taxon>Fungi</taxon>
        <taxon>Fungi incertae sedis</taxon>
        <taxon>Mucoromycota</taxon>
        <taxon>Glomeromycotina</taxon>
        <taxon>Glomeromycetes</taxon>
        <taxon>Diversisporales</taxon>
        <taxon>Gigasporaceae</taxon>
        <taxon>Racocetra</taxon>
    </lineage>
</organism>
<evidence type="ECO:0000313" key="2">
    <source>
        <dbReference type="Proteomes" id="UP000789920"/>
    </source>
</evidence>
<gene>
    <name evidence="1" type="ORF">RPERSI_LOCUS22684</name>
</gene>
<comment type="caution">
    <text evidence="1">The sequence shown here is derived from an EMBL/GenBank/DDBJ whole genome shotgun (WGS) entry which is preliminary data.</text>
</comment>
<dbReference type="Proteomes" id="UP000789920">
    <property type="component" value="Unassembled WGS sequence"/>
</dbReference>
<proteinExistence type="predicted"/>
<dbReference type="EMBL" id="CAJVQC010069151">
    <property type="protein sequence ID" value="CAG8808682.1"/>
    <property type="molecule type" value="Genomic_DNA"/>
</dbReference>
<keyword evidence="2" id="KW-1185">Reference proteome</keyword>
<feature type="non-terminal residue" evidence="1">
    <location>
        <position position="1"/>
    </location>
</feature>
<name>A0ACA9RV65_9GLOM</name>
<feature type="non-terminal residue" evidence="1">
    <location>
        <position position="40"/>
    </location>
</feature>
<protein>
    <submittedName>
        <fullName evidence="1">4799_t:CDS:1</fullName>
    </submittedName>
</protein>
<evidence type="ECO:0000313" key="1">
    <source>
        <dbReference type="EMBL" id="CAG8808682.1"/>
    </source>
</evidence>
<accession>A0ACA9RV65</accession>
<sequence length="40" mass="4816">TQHQKIYKDAWEVEKGKHQSKEQEQNLTIIRNINFIMGEC</sequence>